<dbReference type="PANTHER" id="PTHR45740">
    <property type="entry name" value="POLY [ADP-RIBOSE] POLYMERASE"/>
    <property type="match status" value="1"/>
</dbReference>
<dbReference type="SUPFAM" id="SSF46934">
    <property type="entry name" value="UBA-like"/>
    <property type="match status" value="1"/>
</dbReference>
<reference evidence="5 6" key="1">
    <citation type="submission" date="2017-08" db="EMBL/GenBank/DDBJ databases">
        <title>Acidophilic green algal genome provides insights into adaptation to an acidic environment.</title>
        <authorList>
            <person name="Hirooka S."/>
            <person name="Hirose Y."/>
            <person name="Kanesaki Y."/>
            <person name="Higuchi S."/>
            <person name="Fujiwara T."/>
            <person name="Onuma R."/>
            <person name="Era A."/>
            <person name="Ohbayashi R."/>
            <person name="Uzuka A."/>
            <person name="Nozaki H."/>
            <person name="Yoshikawa H."/>
            <person name="Miyagishima S.Y."/>
        </authorList>
    </citation>
    <scope>NUCLEOTIDE SEQUENCE [LARGE SCALE GENOMIC DNA]</scope>
    <source>
        <strain evidence="5 6">NIES-2499</strain>
    </source>
</reference>
<dbReference type="InterPro" id="IPR012317">
    <property type="entry name" value="Poly(ADP-ribose)pol_cat_dom"/>
</dbReference>
<keyword evidence="1" id="KW-0328">Glycosyltransferase</keyword>
<protein>
    <recommendedName>
        <fullName evidence="1">Poly [ADP-ribose] polymerase</fullName>
        <shortName evidence="1">PARP</shortName>
        <ecNumber evidence="1">2.4.2.-</ecNumber>
    </recommendedName>
</protein>
<feature type="region of interest" description="Disordered" evidence="3">
    <location>
        <begin position="898"/>
        <end position="938"/>
    </location>
</feature>
<dbReference type="GO" id="GO:0003950">
    <property type="term" value="F:NAD+ poly-ADP-ribosyltransferase activity"/>
    <property type="evidence" value="ECO:0007669"/>
    <property type="project" value="UniProtKB-UniRule"/>
</dbReference>
<dbReference type="GO" id="GO:0005634">
    <property type="term" value="C:nucleus"/>
    <property type="evidence" value="ECO:0007669"/>
    <property type="project" value="TreeGrafter"/>
</dbReference>
<keyword evidence="2" id="KW-0175">Coiled coil</keyword>
<proteinExistence type="predicted"/>
<dbReference type="GO" id="GO:1990404">
    <property type="term" value="F:NAD+-protein mono-ADP-ribosyltransferase activity"/>
    <property type="evidence" value="ECO:0007669"/>
    <property type="project" value="TreeGrafter"/>
</dbReference>
<evidence type="ECO:0000313" key="6">
    <source>
        <dbReference type="Proteomes" id="UP000232323"/>
    </source>
</evidence>
<feature type="compositionally biased region" description="Polar residues" evidence="3">
    <location>
        <begin position="911"/>
        <end position="920"/>
    </location>
</feature>
<evidence type="ECO:0000256" key="1">
    <source>
        <dbReference type="RuleBase" id="RU362114"/>
    </source>
</evidence>
<keyword evidence="1" id="KW-0520">NAD</keyword>
<evidence type="ECO:0000259" key="4">
    <source>
        <dbReference type="PROSITE" id="PS51059"/>
    </source>
</evidence>
<evidence type="ECO:0000256" key="2">
    <source>
        <dbReference type="SAM" id="Coils"/>
    </source>
</evidence>
<name>A0A250WTH9_9CHLO</name>
<dbReference type="Gene3D" id="3.90.228.10">
    <property type="match status" value="2"/>
</dbReference>
<dbReference type="EC" id="2.4.2.-" evidence="1"/>
<dbReference type="Pfam" id="PF00644">
    <property type="entry name" value="PARP"/>
    <property type="match status" value="1"/>
</dbReference>
<feature type="coiled-coil region" evidence="2">
    <location>
        <begin position="716"/>
        <end position="744"/>
    </location>
</feature>
<feature type="compositionally biased region" description="Basic residues" evidence="3">
    <location>
        <begin position="921"/>
        <end position="931"/>
    </location>
</feature>
<sequence>MPKLTSMPWKGQYGHKRVVKEFKHVSSLIDGGNLPQISNLTMHQDIVNTWRFQVKNFDEDLPGGKQLNIDLLELSKTHGQDFLLMEAQFPNDYPTMPLFLRIITPRCCWYTGHVTAGGSICIEALVNTGTASGWQPSMTFEGVMTLVLTNMVDCEVAEVRTANGPGGLSGPLRVDLRGIWHKPVMHPYGLKEANAAYSRMVMNHNQFGWPAAPSVLKPDEAGTSGAAASTSGIAKSSATSMPGTAARGSRTAAGGSRTAAGGSGTAAGGSGTAAGGSGTAAGGSETAAGPAIHVAINSRKRGRGKKVAPDCTASCHSVQDIRTSEGALASSSVPNNLNDTSNTADFVEIENNNTKRTKKYVQRGGLGVIDALSSPLDLSVSPAIQEGDAASNVSLLAVHHGAVASSVHSAAPSLSLSETMTTRIAARPAVDLTLLDSDDEARPSTSLRSSRPVGEGPVHIVLVDSEDEGAAQGVKRIKGGNYLLCTAAQSTRGVGATLEVQLHVGTSDEDDLADHVDADTHVDKLMSQKLRDLKEELAERERKIRRLEQERQTQQAVAEAVAKAAAEAVEAARAVAAPNCIASAAGTSSGPGANGGSLLHLVPPPSTWHPFPPGQEMQTLFVQLPWTGDGEALQPGRFSSHGDNAVDADLEELVCDLCDNGVTVEDAKAALEYCDADWNKAVDFVQKSRRKGGAAYVVKRMREQQSLTQSSALTRVLAAAAQAAELKEAQQKQEKERIKQQMNQEALMVAELWEKSSNLKRVQIKRIERIQNRKLWSKYCICKGEIDERVGPQQDPMLWHGSSKSVLLKICTEGFDMRVSSMHGGLLGAGVYFAQSSQYSFSYSMKMDPLPSVVMPGSFIGPHSLIGVPLPYQPPTVLPTLPAPQLTQLLALPTGVTAAQPTNHGAGKPASSLTQTQLPSSKKKAHGRGRSKVSSSKTSAVLSSSIPEHVWKCRYAMLLCNVVIGISTPGNSMMRKPPEGYDSVYGSANLNDTRNYAVFDNFQAYPAYLVHFT</sequence>
<dbReference type="SUPFAM" id="SSF54495">
    <property type="entry name" value="UBC-like"/>
    <property type="match status" value="1"/>
</dbReference>
<dbReference type="InterPro" id="IPR051712">
    <property type="entry name" value="ARTD-AVP"/>
</dbReference>
<dbReference type="InterPro" id="IPR016135">
    <property type="entry name" value="UBQ-conjugating_enzyme/RWD"/>
</dbReference>
<feature type="domain" description="PARP catalytic" evidence="4">
    <location>
        <begin position="729"/>
        <end position="1013"/>
    </location>
</feature>
<dbReference type="SUPFAM" id="SSF56399">
    <property type="entry name" value="ADP-ribosylation"/>
    <property type="match status" value="2"/>
</dbReference>
<gene>
    <name evidence="5" type="ORF">CEUSTIGMA_g1577.t1</name>
</gene>
<comment type="caution">
    <text evidence="5">The sequence shown here is derived from an EMBL/GenBank/DDBJ whole genome shotgun (WGS) entry which is preliminary data.</text>
</comment>
<dbReference type="Proteomes" id="UP000232323">
    <property type="component" value="Unassembled WGS sequence"/>
</dbReference>
<keyword evidence="1" id="KW-0808">Transferase</keyword>
<organism evidence="5 6">
    <name type="scientific">Chlamydomonas eustigma</name>
    <dbReference type="NCBI Taxonomy" id="1157962"/>
    <lineage>
        <taxon>Eukaryota</taxon>
        <taxon>Viridiplantae</taxon>
        <taxon>Chlorophyta</taxon>
        <taxon>core chlorophytes</taxon>
        <taxon>Chlorophyceae</taxon>
        <taxon>CS clade</taxon>
        <taxon>Chlamydomonadales</taxon>
        <taxon>Chlamydomonadaceae</taxon>
        <taxon>Chlamydomonas</taxon>
    </lineage>
</organism>
<dbReference type="PANTHER" id="PTHR45740:SF2">
    <property type="entry name" value="POLY [ADP-RIBOSE] POLYMERASE"/>
    <property type="match status" value="1"/>
</dbReference>
<dbReference type="PROSITE" id="PS51059">
    <property type="entry name" value="PARP_CATALYTIC"/>
    <property type="match status" value="1"/>
</dbReference>
<accession>A0A250WTH9</accession>
<dbReference type="CDD" id="cd23802">
    <property type="entry name" value="UBCc_UBE2Q"/>
    <property type="match status" value="1"/>
</dbReference>
<feature type="compositionally biased region" description="Low complexity" evidence="3">
    <location>
        <begin position="221"/>
        <end position="260"/>
    </location>
</feature>
<dbReference type="OrthoDB" id="109543at2759"/>
<feature type="region of interest" description="Disordered" evidence="3">
    <location>
        <begin position="220"/>
        <end position="286"/>
    </location>
</feature>
<dbReference type="AlphaFoldDB" id="A0A250WTH9"/>
<evidence type="ECO:0000313" key="5">
    <source>
        <dbReference type="EMBL" id="GAX74128.1"/>
    </source>
</evidence>
<dbReference type="InterPro" id="IPR009060">
    <property type="entry name" value="UBA-like_sf"/>
</dbReference>
<dbReference type="Gene3D" id="3.10.110.10">
    <property type="entry name" value="Ubiquitin Conjugating Enzyme"/>
    <property type="match status" value="1"/>
</dbReference>
<feature type="compositionally biased region" description="Gly residues" evidence="3">
    <location>
        <begin position="261"/>
        <end position="281"/>
    </location>
</feature>
<dbReference type="STRING" id="1157962.A0A250WTH9"/>
<feature type="coiled-coil region" evidence="2">
    <location>
        <begin position="523"/>
        <end position="564"/>
    </location>
</feature>
<keyword evidence="6" id="KW-1185">Reference proteome</keyword>
<dbReference type="EMBL" id="BEGY01000006">
    <property type="protein sequence ID" value="GAX74128.1"/>
    <property type="molecule type" value="Genomic_DNA"/>
</dbReference>
<evidence type="ECO:0000256" key="3">
    <source>
        <dbReference type="SAM" id="MobiDB-lite"/>
    </source>
</evidence>